<dbReference type="Proteomes" id="UP000005240">
    <property type="component" value="Unassembled WGS sequence"/>
</dbReference>
<evidence type="ECO:0000256" key="3">
    <source>
        <dbReference type="SAM" id="MobiDB-lite"/>
    </source>
</evidence>
<feature type="compositionally biased region" description="Pro residues" evidence="3">
    <location>
        <begin position="336"/>
        <end position="349"/>
    </location>
</feature>
<evidence type="ECO:0000259" key="4">
    <source>
        <dbReference type="PROSITE" id="PS51015"/>
    </source>
</evidence>
<dbReference type="SUPFAM" id="SSF88697">
    <property type="entry name" value="PUA domain-like"/>
    <property type="match status" value="1"/>
</dbReference>
<keyword evidence="1 2" id="KW-0539">Nucleus</keyword>
<dbReference type="InterPro" id="IPR045134">
    <property type="entry name" value="UHRF1/2-like"/>
</dbReference>
<dbReference type="AlphaFoldDB" id="A0A180H486"/>
<gene>
    <name evidence="5" type="ORF">PTTG_25300</name>
</gene>
<feature type="compositionally biased region" description="Basic and acidic residues" evidence="3">
    <location>
        <begin position="659"/>
        <end position="672"/>
    </location>
</feature>
<feature type="compositionally biased region" description="Polar residues" evidence="3">
    <location>
        <begin position="720"/>
        <end position="730"/>
    </location>
</feature>
<feature type="region of interest" description="Disordered" evidence="3">
    <location>
        <begin position="334"/>
        <end position="776"/>
    </location>
</feature>
<evidence type="ECO:0000313" key="6">
    <source>
        <dbReference type="EnsemblFungi" id="PTTG_25300-t43_1-p1"/>
    </source>
</evidence>
<proteinExistence type="predicted"/>
<reference evidence="5" key="1">
    <citation type="submission" date="2009-11" db="EMBL/GenBank/DDBJ databases">
        <authorList>
            <consortium name="The Broad Institute Genome Sequencing Platform"/>
            <person name="Ward D."/>
            <person name="Feldgarden M."/>
            <person name="Earl A."/>
            <person name="Young S.K."/>
            <person name="Zeng Q."/>
            <person name="Koehrsen M."/>
            <person name="Alvarado L."/>
            <person name="Berlin A."/>
            <person name="Bochicchio J."/>
            <person name="Borenstein D."/>
            <person name="Chapman S.B."/>
            <person name="Chen Z."/>
            <person name="Engels R."/>
            <person name="Freedman E."/>
            <person name="Gellesch M."/>
            <person name="Goldberg J."/>
            <person name="Griggs A."/>
            <person name="Gujja S."/>
            <person name="Heilman E."/>
            <person name="Heiman D."/>
            <person name="Hepburn T."/>
            <person name="Howarth C."/>
            <person name="Jen D."/>
            <person name="Larson L."/>
            <person name="Lewis B."/>
            <person name="Mehta T."/>
            <person name="Park D."/>
            <person name="Pearson M."/>
            <person name="Roberts A."/>
            <person name="Saif S."/>
            <person name="Shea T."/>
            <person name="Shenoy N."/>
            <person name="Sisk P."/>
            <person name="Stolte C."/>
            <person name="Sykes S."/>
            <person name="Thomson T."/>
            <person name="Walk T."/>
            <person name="White J."/>
            <person name="Yandava C."/>
            <person name="Izard J."/>
            <person name="Baranova O.V."/>
            <person name="Blanton J.M."/>
            <person name="Tanner A.C."/>
            <person name="Dewhirst F.E."/>
            <person name="Haas B."/>
            <person name="Nusbaum C."/>
            <person name="Birren B."/>
        </authorList>
    </citation>
    <scope>NUCLEOTIDE SEQUENCE [LARGE SCALE GENOMIC DNA]</scope>
    <source>
        <strain evidence="5">1-1 BBBD Race 1</strain>
    </source>
</reference>
<feature type="compositionally biased region" description="Basic and acidic residues" evidence="3">
    <location>
        <begin position="705"/>
        <end position="717"/>
    </location>
</feature>
<dbReference type="EMBL" id="ADAS02000002">
    <property type="protein sequence ID" value="OAV99805.1"/>
    <property type="molecule type" value="Genomic_DNA"/>
</dbReference>
<dbReference type="Pfam" id="PF02182">
    <property type="entry name" value="SAD_SRA"/>
    <property type="match status" value="1"/>
</dbReference>
<reference evidence="6 7" key="3">
    <citation type="journal article" date="2017" name="G3 (Bethesda)">
        <title>Comparative analysis highlights variable genome content of wheat rusts and divergence of the mating loci.</title>
        <authorList>
            <person name="Cuomo C.A."/>
            <person name="Bakkeren G."/>
            <person name="Khalil H.B."/>
            <person name="Panwar V."/>
            <person name="Joly D."/>
            <person name="Linning R."/>
            <person name="Sakthikumar S."/>
            <person name="Song X."/>
            <person name="Adiconis X."/>
            <person name="Fan L."/>
            <person name="Goldberg J.M."/>
            <person name="Levin J.Z."/>
            <person name="Young S."/>
            <person name="Zeng Q."/>
            <person name="Anikster Y."/>
            <person name="Bruce M."/>
            <person name="Wang M."/>
            <person name="Yin C."/>
            <person name="McCallum B."/>
            <person name="Szabo L.J."/>
            <person name="Hulbert S."/>
            <person name="Chen X."/>
            <person name="Fellers J.P."/>
        </authorList>
    </citation>
    <scope>NUCLEOTIDE SEQUENCE</scope>
    <source>
        <strain evidence="7">Isolate 1-1 / race 1 (BBBD)</strain>
        <strain evidence="6">isolate 1-1 / race 1 (BBBD)</strain>
    </source>
</reference>
<feature type="compositionally biased region" description="Polar residues" evidence="3">
    <location>
        <begin position="31"/>
        <end position="46"/>
    </location>
</feature>
<dbReference type="PROSITE" id="PS51015">
    <property type="entry name" value="YDG"/>
    <property type="match status" value="1"/>
</dbReference>
<feature type="compositionally biased region" description="Basic residues" evidence="3">
    <location>
        <begin position="540"/>
        <end position="560"/>
    </location>
</feature>
<protein>
    <submittedName>
        <fullName evidence="6">YDG domain-containing protein</fullName>
    </submittedName>
</protein>
<reference evidence="6" key="4">
    <citation type="submission" date="2025-05" db="UniProtKB">
        <authorList>
            <consortium name="EnsemblFungi"/>
        </authorList>
    </citation>
    <scope>IDENTIFICATION</scope>
    <source>
        <strain evidence="6">isolate 1-1 / race 1 (BBBD)</strain>
    </source>
</reference>
<dbReference type="GO" id="GO:0061630">
    <property type="term" value="F:ubiquitin protein ligase activity"/>
    <property type="evidence" value="ECO:0007669"/>
    <property type="project" value="TreeGrafter"/>
</dbReference>
<dbReference type="OrthoDB" id="2270193at2759"/>
<dbReference type="STRING" id="630390.A0A180H486"/>
<evidence type="ECO:0000313" key="7">
    <source>
        <dbReference type="Proteomes" id="UP000005240"/>
    </source>
</evidence>
<dbReference type="SMART" id="SM00466">
    <property type="entry name" value="SRA"/>
    <property type="match status" value="1"/>
</dbReference>
<dbReference type="GO" id="GO:0005634">
    <property type="term" value="C:nucleus"/>
    <property type="evidence" value="ECO:0007669"/>
    <property type="project" value="UniProtKB-SubCell"/>
</dbReference>
<reference evidence="5" key="2">
    <citation type="submission" date="2016-05" db="EMBL/GenBank/DDBJ databases">
        <title>Comparative analysis highlights variable genome content of wheat rusts and divergence of the mating loci.</title>
        <authorList>
            <person name="Cuomo C.A."/>
            <person name="Bakkeren G."/>
            <person name="Szabo L."/>
            <person name="Khalil H."/>
            <person name="Joly D."/>
            <person name="Goldberg J."/>
            <person name="Young S."/>
            <person name="Zeng Q."/>
            <person name="Fellers J."/>
        </authorList>
    </citation>
    <scope>NUCLEOTIDE SEQUENCE [LARGE SCALE GENOMIC DNA]</scope>
    <source>
        <strain evidence="5">1-1 BBBD Race 1</strain>
    </source>
</reference>
<feature type="compositionally biased region" description="Low complexity" evidence="3">
    <location>
        <begin position="674"/>
        <end position="687"/>
    </location>
</feature>
<dbReference type="EnsemblFungi" id="PTTG_25300-t43_1">
    <property type="protein sequence ID" value="PTTG_25300-t43_1-p1"/>
    <property type="gene ID" value="PTTG_25300"/>
</dbReference>
<dbReference type="InterPro" id="IPR003105">
    <property type="entry name" value="SRA_YDG"/>
</dbReference>
<feature type="region of interest" description="Disordered" evidence="3">
    <location>
        <begin position="883"/>
        <end position="947"/>
    </location>
</feature>
<evidence type="ECO:0000256" key="1">
    <source>
        <dbReference type="ARBA" id="ARBA00023242"/>
    </source>
</evidence>
<sequence>MALPAPPDPQDPASSSRPSSPAPPRPPQLATISQSGPSLSPRPSQTRLDRSTRPNPRVFGHIVGAPPGSAWEKRIDVSQAGVHAPVQSGISGTEDRGGAESVVLNDGYHDGDCGDIIWYMGSGGYTCDGKKTSVMQNSQDPNSSTNRAMQASLRTRNPVRVVRGADAGHSPWAPESGYRYDGLYIVTRFDVVTDPSGSTDYTCLLFRMERLERDRYALPIKWDMYGRADTKAHEGQERLRAEEAGLNTPNNLLERSKVHRPRDSLGSQPRPTSAQHPPAPRRSLPTPSEPPRPLHNSSNHARPLNPPSASTTIQPEWLTNSTVRQALGKLKIPRKLPAPPAGEKPPSPSAVPTHTSTSDRPSSPPVPSTSAADPAPEETGLAHPPACATSPVRLPAAANPPARPLETTRPIQPPARIASPPVSHADVKPSVCFGSPPISHTDANPPARTLVRSPPSRAPHRSPPPKNRIESQPARRSFPSDSHRDHSRLPSPPRRASFKARPRSPSPNRRFHPSSTHPYPRPHDRLASSYRPAPPSKSGHPSRPRSRSPARRPSFRHSPPRRPENIRPPSPPRPSSHYSPQRLARARHRSPSRDRSSSSRPFLPRSPARAADWRPPLRSAPATRNSFGDVSRGAEVRSRLDRSSRSRSRVPQSNPSIQSHDRSVSAHRKEPETACSSDMSLSSSAASRPEMVLSPLPCTSFITQPDDHPSSQHREPDPADTTTCLSSPMSLDSDFPAPRPPGSHSTGPPALHATEAGSKNGPACKMPSAALFEPTTPGSILSEFQDLSTANDEDRASMELEVDELEDVKPNVGDIADPQPASPTAEKEPAAEDLDLDDLEAAIQVFFTGDVVMLDCPHQSGVGSRPGGCDQRPHVKCEVFESEMAEGSTLRDGEEERRAEASAKSPRSESASDEHPSEATRLSACATDEAMGGGLAPAAARRPEEDDELDVVLIDCRRWLGDDWAAEERSKDPFHSFPVAQNHASQACKLESSVATGIVLID</sequence>
<dbReference type="VEuPathDB" id="FungiDB:PTTG_25300"/>
<dbReference type="PANTHER" id="PTHR14140:SF27">
    <property type="entry name" value="OS04G0289800 PROTEIN"/>
    <property type="match status" value="1"/>
</dbReference>
<feature type="compositionally biased region" description="Pro residues" evidence="3">
    <location>
        <begin position="1"/>
        <end position="10"/>
    </location>
</feature>
<dbReference type="GO" id="GO:0016567">
    <property type="term" value="P:protein ubiquitination"/>
    <property type="evidence" value="ECO:0007669"/>
    <property type="project" value="TreeGrafter"/>
</dbReference>
<dbReference type="InterPro" id="IPR015947">
    <property type="entry name" value="PUA-like_sf"/>
</dbReference>
<feature type="compositionally biased region" description="Basic and acidic residues" evidence="3">
    <location>
        <begin position="889"/>
        <end position="918"/>
    </location>
</feature>
<feature type="domain" description="YDG" evidence="4">
    <location>
        <begin position="60"/>
        <end position="210"/>
    </location>
</feature>
<evidence type="ECO:0000313" key="5">
    <source>
        <dbReference type="EMBL" id="OAV99805.1"/>
    </source>
</evidence>
<dbReference type="PANTHER" id="PTHR14140">
    <property type="entry name" value="E3 UBIQUITIN-PROTEIN LIGASE UHRF-RELATED"/>
    <property type="match status" value="1"/>
</dbReference>
<feature type="region of interest" description="Disordered" evidence="3">
    <location>
        <begin position="1"/>
        <end position="68"/>
    </location>
</feature>
<dbReference type="GO" id="GO:0044027">
    <property type="term" value="P:negative regulation of gene expression via chromosomal CpG island methylation"/>
    <property type="evidence" value="ECO:0007669"/>
    <property type="project" value="TreeGrafter"/>
</dbReference>
<dbReference type="InterPro" id="IPR036987">
    <property type="entry name" value="SRA-YDG_sf"/>
</dbReference>
<feature type="region of interest" description="Disordered" evidence="3">
    <location>
        <begin position="233"/>
        <end position="318"/>
    </location>
</feature>
<feature type="region of interest" description="Disordered" evidence="3">
    <location>
        <begin position="805"/>
        <end position="833"/>
    </location>
</feature>
<evidence type="ECO:0000256" key="2">
    <source>
        <dbReference type="PROSITE-ProRule" id="PRU00358"/>
    </source>
</evidence>
<dbReference type="Gene3D" id="2.30.280.10">
    <property type="entry name" value="SRA-YDG"/>
    <property type="match status" value="1"/>
</dbReference>
<feature type="compositionally biased region" description="Low complexity" evidence="3">
    <location>
        <begin position="598"/>
        <end position="610"/>
    </location>
</feature>
<feature type="compositionally biased region" description="Polar residues" evidence="3">
    <location>
        <begin position="307"/>
        <end position="318"/>
    </location>
</feature>
<feature type="compositionally biased region" description="Basic and acidic residues" evidence="3">
    <location>
        <begin position="233"/>
        <end position="243"/>
    </location>
</feature>
<feature type="compositionally biased region" description="Polar residues" evidence="3">
    <location>
        <begin position="265"/>
        <end position="275"/>
    </location>
</feature>
<feature type="compositionally biased region" description="Basic and acidic residues" evidence="3">
    <location>
        <begin position="632"/>
        <end position="644"/>
    </location>
</feature>
<name>A0A180H486_PUCT1</name>
<accession>A0A180H486</accession>
<keyword evidence="7" id="KW-1185">Reference proteome</keyword>
<organism evidence="5">
    <name type="scientific">Puccinia triticina (isolate 1-1 / race 1 (BBBD))</name>
    <name type="common">Brown leaf rust fungus</name>
    <dbReference type="NCBI Taxonomy" id="630390"/>
    <lineage>
        <taxon>Eukaryota</taxon>
        <taxon>Fungi</taxon>
        <taxon>Dikarya</taxon>
        <taxon>Basidiomycota</taxon>
        <taxon>Pucciniomycotina</taxon>
        <taxon>Pucciniomycetes</taxon>
        <taxon>Pucciniales</taxon>
        <taxon>Pucciniaceae</taxon>
        <taxon>Puccinia</taxon>
    </lineage>
</organism>
<comment type="subcellular location">
    <subcellularLocation>
        <location evidence="2">Nucleus</location>
    </subcellularLocation>
</comment>